<feature type="domain" description="AMIN-like" evidence="2">
    <location>
        <begin position="138"/>
        <end position="259"/>
    </location>
</feature>
<dbReference type="Proteomes" id="UP000198983">
    <property type="component" value="Chromosome I"/>
</dbReference>
<protein>
    <recommendedName>
        <fullName evidence="2">AMIN-like domain-containing protein</fullName>
    </recommendedName>
</protein>
<evidence type="ECO:0000256" key="1">
    <source>
        <dbReference type="SAM" id="MobiDB-lite"/>
    </source>
</evidence>
<keyword evidence="4" id="KW-1185">Reference proteome</keyword>
<dbReference type="RefSeq" id="WP_092649393.1">
    <property type="nucleotide sequence ID" value="NZ_LT629732.1"/>
</dbReference>
<name>A0A1H1L1H8_9ACTN</name>
<dbReference type="EMBL" id="LT629732">
    <property type="protein sequence ID" value="SDR68122.1"/>
    <property type="molecule type" value="Genomic_DNA"/>
</dbReference>
<dbReference type="STRING" id="117157.SAMN04489717_0022"/>
<feature type="compositionally biased region" description="Low complexity" evidence="1">
    <location>
        <begin position="54"/>
        <end position="80"/>
    </location>
</feature>
<dbReference type="InterPro" id="IPR056303">
    <property type="entry name" value="AMIN-like"/>
</dbReference>
<proteinExistence type="predicted"/>
<organism evidence="3 4">
    <name type="scientific">Actinopolymorpha singaporensis</name>
    <dbReference type="NCBI Taxonomy" id="117157"/>
    <lineage>
        <taxon>Bacteria</taxon>
        <taxon>Bacillati</taxon>
        <taxon>Actinomycetota</taxon>
        <taxon>Actinomycetes</taxon>
        <taxon>Propionibacteriales</taxon>
        <taxon>Actinopolymorphaceae</taxon>
        <taxon>Actinopolymorpha</taxon>
    </lineage>
</organism>
<gene>
    <name evidence="3" type="ORF">SAMN04489717_0022</name>
</gene>
<evidence type="ECO:0000313" key="4">
    <source>
        <dbReference type="Proteomes" id="UP000198983"/>
    </source>
</evidence>
<reference evidence="3 4" key="1">
    <citation type="submission" date="2016-10" db="EMBL/GenBank/DDBJ databases">
        <authorList>
            <person name="de Groot N.N."/>
        </authorList>
    </citation>
    <scope>NUCLEOTIDE SEQUENCE [LARGE SCALE GENOMIC DNA]</scope>
    <source>
        <strain evidence="3 4">DSM 22024</strain>
    </source>
</reference>
<dbReference type="AlphaFoldDB" id="A0A1H1L1H8"/>
<feature type="compositionally biased region" description="Pro residues" evidence="1">
    <location>
        <begin position="108"/>
        <end position="118"/>
    </location>
</feature>
<evidence type="ECO:0000259" key="2">
    <source>
        <dbReference type="Pfam" id="PF24837"/>
    </source>
</evidence>
<evidence type="ECO:0000313" key="3">
    <source>
        <dbReference type="EMBL" id="SDR68122.1"/>
    </source>
</evidence>
<dbReference type="OrthoDB" id="3393679at2"/>
<feature type="region of interest" description="Disordered" evidence="1">
    <location>
        <begin position="41"/>
        <end position="120"/>
    </location>
</feature>
<accession>A0A1H1L1H8</accession>
<dbReference type="Pfam" id="PF24837">
    <property type="entry name" value="AMIN-like"/>
    <property type="match status" value="1"/>
</dbReference>
<sequence>MTSHATIENPPSRGRSTARKVGALLAVSVLVVGLGACANSTGDNESGHPAAQGAPAGSSRTTPPATPTATAEPTATSTPTRKVVQVSGDDDGSEPKAPTRKRELPVPTRTPSPAPVPVPAKVFSVKPRTNTSTARARLVGLTTARGQGSETVTFRFAGTEVVPKYEVRYVDVVRAHPEDDPIAVEGNAYLEVSFKLTNPNVRGRLAVPPDLTPGQPQVREILLVHNVAGSLKFGVGVTRRAQFRLHETKGQASLVLEVRDR</sequence>